<feature type="domain" description="Transcription initiation factor TFIID component TAF4 C-terminal" evidence="10">
    <location>
        <begin position="529"/>
        <end position="620"/>
    </location>
</feature>
<dbReference type="Gene3D" id="1.10.20.10">
    <property type="entry name" value="Histone, subunit A"/>
    <property type="match status" value="1"/>
</dbReference>
<protein>
    <recommendedName>
        <fullName evidence="3">Transcription initiation factor TFIID subunit 4</fullName>
    </recommendedName>
    <alternativeName>
        <fullName evidence="8">TBP-associated factor 4</fullName>
    </alternativeName>
</protein>
<comment type="function">
    <text evidence="7">Functions as a component of the DNA-binding general transcription factor complex TFIID. Binding of TFIID to a promoter (with or without TATA element) is the initial step in pre-initiation complex (PIC) formation. TFIID plays a key role in the regulation of gene expression by RNA polymerase II through different activities such as transcription activator interaction, core promoter recognition and selectivity, TFIIA and TFIIB interaction, chromatin modification (histone acetylation by TAF1), facilitation of DNA opening and initiation of transcription.</text>
</comment>
<dbReference type="InterPro" id="IPR009072">
    <property type="entry name" value="Histone-fold"/>
</dbReference>
<proteinExistence type="inferred from homology"/>
<dbReference type="GO" id="GO:0006352">
    <property type="term" value="P:DNA-templated transcription initiation"/>
    <property type="evidence" value="ECO:0007669"/>
    <property type="project" value="InterPro"/>
</dbReference>
<evidence type="ECO:0000256" key="5">
    <source>
        <dbReference type="ARBA" id="ARBA00023163"/>
    </source>
</evidence>
<feature type="region of interest" description="Disordered" evidence="9">
    <location>
        <begin position="505"/>
        <end position="525"/>
    </location>
</feature>
<accession>A0A0L0RWC9</accession>
<dbReference type="GO" id="GO:0046982">
    <property type="term" value="F:protein heterodimerization activity"/>
    <property type="evidence" value="ECO:0007669"/>
    <property type="project" value="InterPro"/>
</dbReference>
<dbReference type="EMBL" id="GG745328">
    <property type="protein sequence ID" value="KNE54697.1"/>
    <property type="molecule type" value="Genomic_DNA"/>
</dbReference>
<dbReference type="Pfam" id="PF05236">
    <property type="entry name" value="TAF4"/>
    <property type="match status" value="1"/>
</dbReference>
<organism evidence="11 12">
    <name type="scientific">Allomyces macrogynus (strain ATCC 38327)</name>
    <name type="common">Allomyces javanicus var. macrogynus</name>
    <dbReference type="NCBI Taxonomy" id="578462"/>
    <lineage>
        <taxon>Eukaryota</taxon>
        <taxon>Fungi</taxon>
        <taxon>Fungi incertae sedis</taxon>
        <taxon>Blastocladiomycota</taxon>
        <taxon>Blastocladiomycetes</taxon>
        <taxon>Blastocladiales</taxon>
        <taxon>Blastocladiaceae</taxon>
        <taxon>Allomyces</taxon>
    </lineage>
</organism>
<dbReference type="VEuPathDB" id="FungiDB:AMAG_00656"/>
<feature type="compositionally biased region" description="Low complexity" evidence="9">
    <location>
        <begin position="198"/>
        <end position="214"/>
    </location>
</feature>
<evidence type="ECO:0000256" key="6">
    <source>
        <dbReference type="ARBA" id="ARBA00023242"/>
    </source>
</evidence>
<evidence type="ECO:0000256" key="7">
    <source>
        <dbReference type="ARBA" id="ARBA00025346"/>
    </source>
</evidence>
<keyword evidence="12" id="KW-1185">Reference proteome</keyword>
<dbReference type="InterPro" id="IPR007900">
    <property type="entry name" value="TAF4_C"/>
</dbReference>
<evidence type="ECO:0000313" key="11">
    <source>
        <dbReference type="EMBL" id="KNE54697.1"/>
    </source>
</evidence>
<reference evidence="12" key="2">
    <citation type="submission" date="2009-11" db="EMBL/GenBank/DDBJ databases">
        <title>The Genome Sequence of Allomyces macrogynus strain ATCC 38327.</title>
        <authorList>
            <consortium name="The Broad Institute Genome Sequencing Platform"/>
            <person name="Russ C."/>
            <person name="Cuomo C."/>
            <person name="Shea T."/>
            <person name="Young S.K."/>
            <person name="Zeng Q."/>
            <person name="Koehrsen M."/>
            <person name="Haas B."/>
            <person name="Borodovsky M."/>
            <person name="Guigo R."/>
            <person name="Alvarado L."/>
            <person name="Berlin A."/>
            <person name="Borenstein D."/>
            <person name="Chen Z."/>
            <person name="Engels R."/>
            <person name="Freedman E."/>
            <person name="Gellesch M."/>
            <person name="Goldberg J."/>
            <person name="Griggs A."/>
            <person name="Gujja S."/>
            <person name="Heiman D."/>
            <person name="Hepburn T."/>
            <person name="Howarth C."/>
            <person name="Jen D."/>
            <person name="Larson L."/>
            <person name="Lewis B."/>
            <person name="Mehta T."/>
            <person name="Park D."/>
            <person name="Pearson M."/>
            <person name="Roberts A."/>
            <person name="Saif S."/>
            <person name="Shenoy N."/>
            <person name="Sisk P."/>
            <person name="Stolte C."/>
            <person name="Sykes S."/>
            <person name="Walk T."/>
            <person name="White J."/>
            <person name="Yandava C."/>
            <person name="Burger G."/>
            <person name="Gray M.W."/>
            <person name="Holland P.W.H."/>
            <person name="King N."/>
            <person name="Lang F.B.F."/>
            <person name="Roger A.J."/>
            <person name="Ruiz-Trillo I."/>
            <person name="Lander E."/>
            <person name="Nusbaum C."/>
        </authorList>
    </citation>
    <scope>NUCLEOTIDE SEQUENCE [LARGE SCALE GENOMIC DNA]</scope>
    <source>
        <strain evidence="12">ATCC 38327</strain>
    </source>
</reference>
<gene>
    <name evidence="11" type="ORF">AMAG_00656</name>
</gene>
<dbReference type="GO" id="GO:0005669">
    <property type="term" value="C:transcription factor TFIID complex"/>
    <property type="evidence" value="ECO:0007669"/>
    <property type="project" value="InterPro"/>
</dbReference>
<sequence>MSTPNGGPPPHGVPLAAADVEALLSQIQPLEHARIPTPTALASQPQVAAMNAANPASRAASPLVLAPASSAAMAAAAAAAAAAARPSYASVPGTVPPPHVPTAPAGMMPAGMMAAHPQAAAYPAAAAAGMYHMYNRMYAPFLMRPPPMHLAATAPQFASSAMYGIPAGASVSAAATPSLSAANPAGHPPSSLGAWSRPGSAASSPVMSPAMAATPAPPSRGTSPAVVLNTPAAAAAAARVASPAPSMPVTIAPVSVPAPAPAPAAAPVIPPPAVPTPAPAPMPGLAAPNATLGSVINEVAPDIREQITVLWNSFSTKAISANEFLDRAHALLGPEKFKSLAAMEHLARAGPNTAVAGKPATAAARKRPGQAGAAGGTAAKKPRAATPGVVGKPPVATAPATTVASAVPTATPSSATSPMPVVIPGPAGRASPMIIPGTTAASTMPMAAIPMSFSTAGMTPEMYAGLAGFSYMAPPGIPPSTAGSLTTQPASSSLTPSSIAAAGTTIASSSAPAAAKGGRKAAGDDEDQALATLGVNLEHEEEMLRTRTAGAAGAPATQAAVERLHVNVPAIRSRMEQIAGREGLAHVSESALHFLALALQERLRTVVTDAVHAANQRTGASLHRDLAAMGVSQPGEAPVLMTPFRIPQLAAARQADANAAESTLALLHIRDAALQVAAEEHAAARARGLIHGPAIVAPSSIPAAPKW</sequence>
<dbReference type="CDD" id="cd08045">
    <property type="entry name" value="HFD_TAF4"/>
    <property type="match status" value="1"/>
</dbReference>
<keyword evidence="5" id="KW-0804">Transcription</keyword>
<dbReference type="AlphaFoldDB" id="A0A0L0RWC9"/>
<keyword evidence="4" id="KW-0805">Transcription regulation</keyword>
<evidence type="ECO:0000259" key="10">
    <source>
        <dbReference type="Pfam" id="PF05236"/>
    </source>
</evidence>
<evidence type="ECO:0000256" key="8">
    <source>
        <dbReference type="ARBA" id="ARBA00031747"/>
    </source>
</evidence>
<evidence type="ECO:0000313" key="12">
    <source>
        <dbReference type="Proteomes" id="UP000054350"/>
    </source>
</evidence>
<dbReference type="Proteomes" id="UP000054350">
    <property type="component" value="Unassembled WGS sequence"/>
</dbReference>
<feature type="region of interest" description="Disordered" evidence="9">
    <location>
        <begin position="178"/>
        <end position="224"/>
    </location>
</feature>
<keyword evidence="6" id="KW-0539">Nucleus</keyword>
<evidence type="ECO:0000256" key="1">
    <source>
        <dbReference type="ARBA" id="ARBA00004123"/>
    </source>
</evidence>
<reference evidence="11 12" key="1">
    <citation type="submission" date="2009-11" db="EMBL/GenBank/DDBJ databases">
        <title>Annotation of Allomyces macrogynus ATCC 38327.</title>
        <authorList>
            <consortium name="The Broad Institute Genome Sequencing Platform"/>
            <person name="Russ C."/>
            <person name="Cuomo C."/>
            <person name="Burger G."/>
            <person name="Gray M.W."/>
            <person name="Holland P.W.H."/>
            <person name="King N."/>
            <person name="Lang F.B.F."/>
            <person name="Roger A.J."/>
            <person name="Ruiz-Trillo I."/>
            <person name="Young S.K."/>
            <person name="Zeng Q."/>
            <person name="Gargeya S."/>
            <person name="Fitzgerald M."/>
            <person name="Haas B."/>
            <person name="Abouelleil A."/>
            <person name="Alvarado L."/>
            <person name="Arachchi H.M."/>
            <person name="Berlin A."/>
            <person name="Chapman S.B."/>
            <person name="Gearin G."/>
            <person name="Goldberg J."/>
            <person name="Griggs A."/>
            <person name="Gujja S."/>
            <person name="Hansen M."/>
            <person name="Heiman D."/>
            <person name="Howarth C."/>
            <person name="Larimer J."/>
            <person name="Lui A."/>
            <person name="MacDonald P.J.P."/>
            <person name="McCowen C."/>
            <person name="Montmayeur A."/>
            <person name="Murphy C."/>
            <person name="Neiman D."/>
            <person name="Pearson M."/>
            <person name="Priest M."/>
            <person name="Roberts A."/>
            <person name="Saif S."/>
            <person name="Shea T."/>
            <person name="Sisk P."/>
            <person name="Stolte C."/>
            <person name="Sykes S."/>
            <person name="Wortman J."/>
            <person name="Nusbaum C."/>
            <person name="Birren B."/>
        </authorList>
    </citation>
    <scope>NUCLEOTIDE SEQUENCE [LARGE SCALE GENOMIC DNA]</scope>
    <source>
        <strain evidence="11 12">ATCC 38327</strain>
    </source>
</reference>
<evidence type="ECO:0000256" key="2">
    <source>
        <dbReference type="ARBA" id="ARBA00006178"/>
    </source>
</evidence>
<dbReference type="OrthoDB" id="5595676at2759"/>
<feature type="compositionally biased region" description="Low complexity" evidence="9">
    <location>
        <begin position="353"/>
        <end position="363"/>
    </location>
</feature>
<evidence type="ECO:0000256" key="4">
    <source>
        <dbReference type="ARBA" id="ARBA00023015"/>
    </source>
</evidence>
<name>A0A0L0RWC9_ALLM3</name>
<comment type="subcellular location">
    <subcellularLocation>
        <location evidence="1">Nucleus</location>
    </subcellularLocation>
</comment>
<feature type="region of interest" description="Disordered" evidence="9">
    <location>
        <begin position="353"/>
        <end position="395"/>
    </location>
</feature>
<comment type="similarity">
    <text evidence="2">Belongs to the TAF4 family.</text>
</comment>
<feature type="compositionally biased region" description="Low complexity" evidence="9">
    <location>
        <begin position="376"/>
        <end position="395"/>
    </location>
</feature>
<feature type="compositionally biased region" description="Low complexity" evidence="9">
    <location>
        <begin position="505"/>
        <end position="516"/>
    </location>
</feature>
<evidence type="ECO:0000256" key="3">
    <source>
        <dbReference type="ARBA" id="ARBA00017306"/>
    </source>
</evidence>
<evidence type="ECO:0000256" key="9">
    <source>
        <dbReference type="SAM" id="MobiDB-lite"/>
    </source>
</evidence>